<dbReference type="GO" id="GO:0005524">
    <property type="term" value="F:ATP binding"/>
    <property type="evidence" value="ECO:0007669"/>
    <property type="project" value="UniProtKB-KW"/>
</dbReference>
<dbReference type="InParanoid" id="A7ENF0"/>
<dbReference type="PANTHER" id="PTHR45626:SF22">
    <property type="entry name" value="DNA REPAIR PROTEIN RAD5"/>
    <property type="match status" value="1"/>
</dbReference>
<evidence type="ECO:0000256" key="6">
    <source>
        <dbReference type="ARBA" id="ARBA00022806"/>
    </source>
</evidence>
<dbReference type="InterPro" id="IPR001841">
    <property type="entry name" value="Znf_RING"/>
</dbReference>
<evidence type="ECO:0000259" key="12">
    <source>
        <dbReference type="PROSITE" id="PS50089"/>
    </source>
</evidence>
<feature type="region of interest" description="Disordered" evidence="10">
    <location>
        <begin position="1262"/>
        <end position="1410"/>
    </location>
</feature>
<feature type="domain" description="WSC" evidence="14">
    <location>
        <begin position="862"/>
        <end position="960"/>
    </location>
</feature>
<keyword evidence="16" id="KW-1185">Reference proteome</keyword>
<feature type="compositionally biased region" description="Basic and acidic residues" evidence="10">
    <location>
        <begin position="1362"/>
        <end position="1380"/>
    </location>
</feature>
<keyword evidence="2" id="KW-0479">Metal-binding</keyword>
<dbReference type="PROSITE" id="PS51194">
    <property type="entry name" value="HELICASE_CTER"/>
    <property type="match status" value="1"/>
</dbReference>
<reference evidence="16" key="1">
    <citation type="journal article" date="2011" name="PLoS Genet.">
        <title>Genomic analysis of the necrotrophic fungal pathogens Sclerotinia sclerotiorum and Botrytis cinerea.</title>
        <authorList>
            <person name="Amselem J."/>
            <person name="Cuomo C.A."/>
            <person name="van Kan J.A."/>
            <person name="Viaud M."/>
            <person name="Benito E.P."/>
            <person name="Couloux A."/>
            <person name="Coutinho P.M."/>
            <person name="de Vries R.P."/>
            <person name="Dyer P.S."/>
            <person name="Fillinger S."/>
            <person name="Fournier E."/>
            <person name="Gout L."/>
            <person name="Hahn M."/>
            <person name="Kohn L."/>
            <person name="Lapalu N."/>
            <person name="Plummer K.M."/>
            <person name="Pradier J.M."/>
            <person name="Quevillon E."/>
            <person name="Sharon A."/>
            <person name="Simon A."/>
            <person name="ten Have A."/>
            <person name="Tudzynski B."/>
            <person name="Tudzynski P."/>
            <person name="Wincker P."/>
            <person name="Andrew M."/>
            <person name="Anthouard V."/>
            <person name="Beever R.E."/>
            <person name="Beffa R."/>
            <person name="Benoit I."/>
            <person name="Bouzid O."/>
            <person name="Brault B."/>
            <person name="Chen Z."/>
            <person name="Choquer M."/>
            <person name="Collemare J."/>
            <person name="Cotton P."/>
            <person name="Danchin E.G."/>
            <person name="Da Silva C."/>
            <person name="Gautier A."/>
            <person name="Giraud C."/>
            <person name="Giraud T."/>
            <person name="Gonzalez C."/>
            <person name="Grossetete S."/>
            <person name="Guldener U."/>
            <person name="Henrissat B."/>
            <person name="Howlett B.J."/>
            <person name="Kodira C."/>
            <person name="Kretschmer M."/>
            <person name="Lappartient A."/>
            <person name="Leroch M."/>
            <person name="Levis C."/>
            <person name="Mauceli E."/>
            <person name="Neuveglise C."/>
            <person name="Oeser B."/>
            <person name="Pearson M."/>
            <person name="Poulain J."/>
            <person name="Poussereau N."/>
            <person name="Quesneville H."/>
            <person name="Rascle C."/>
            <person name="Schumacher J."/>
            <person name="Segurens B."/>
            <person name="Sexton A."/>
            <person name="Silva E."/>
            <person name="Sirven C."/>
            <person name="Soanes D.M."/>
            <person name="Talbot N.J."/>
            <person name="Templeton M."/>
            <person name="Yandava C."/>
            <person name="Yarden O."/>
            <person name="Zeng Q."/>
            <person name="Rollins J.A."/>
            <person name="Lebrun M.H."/>
            <person name="Dickman M."/>
        </authorList>
    </citation>
    <scope>NUCLEOTIDE SEQUENCE [LARGE SCALE GENOMIC DNA]</scope>
    <source>
        <strain evidence="16">ATCC 18683 / 1980 / Ss-1</strain>
    </source>
</reference>
<dbReference type="Gene3D" id="3.40.50.10810">
    <property type="entry name" value="Tandem AAA-ATPase domain"/>
    <property type="match status" value="1"/>
</dbReference>
<feature type="signal peptide" evidence="11">
    <location>
        <begin position="1"/>
        <end position="23"/>
    </location>
</feature>
<dbReference type="SMART" id="SM00321">
    <property type="entry name" value="WSC"/>
    <property type="match status" value="3"/>
</dbReference>
<proteinExistence type="inferred from homology"/>
<evidence type="ECO:0000256" key="9">
    <source>
        <dbReference type="PROSITE-ProRule" id="PRU00175"/>
    </source>
</evidence>
<dbReference type="InterPro" id="IPR038718">
    <property type="entry name" value="SNF2-like_sf"/>
</dbReference>
<evidence type="ECO:0000256" key="1">
    <source>
        <dbReference type="ARBA" id="ARBA00007025"/>
    </source>
</evidence>
<dbReference type="Proteomes" id="UP000001312">
    <property type="component" value="Unassembled WGS sequence"/>
</dbReference>
<keyword evidence="4 9" id="KW-0863">Zinc-finger</keyword>
<evidence type="ECO:0008006" key="17">
    <source>
        <dbReference type="Google" id="ProtNLM"/>
    </source>
</evidence>
<evidence type="ECO:0000313" key="15">
    <source>
        <dbReference type="EMBL" id="EDO04366.1"/>
    </source>
</evidence>
<feature type="domain" description="Helicase C-terminal" evidence="13">
    <location>
        <begin position="1795"/>
        <end position="1997"/>
    </location>
</feature>
<gene>
    <name evidence="15" type="ORF">SS1G_06849</name>
</gene>
<dbReference type="Gene3D" id="3.30.40.10">
    <property type="entry name" value="Zinc/RING finger domain, C3HC4 (zinc finger)"/>
    <property type="match status" value="1"/>
</dbReference>
<feature type="compositionally biased region" description="Acidic residues" evidence="10">
    <location>
        <begin position="1381"/>
        <end position="1392"/>
    </location>
</feature>
<dbReference type="InterPro" id="IPR001650">
    <property type="entry name" value="Helicase_C-like"/>
</dbReference>
<dbReference type="EMBL" id="CH476628">
    <property type="protein sequence ID" value="EDO04366.1"/>
    <property type="molecule type" value="Genomic_DNA"/>
</dbReference>
<dbReference type="PROSITE" id="PS51212">
    <property type="entry name" value="WSC"/>
    <property type="match status" value="2"/>
</dbReference>
<evidence type="ECO:0000256" key="8">
    <source>
        <dbReference type="ARBA" id="ARBA00022840"/>
    </source>
</evidence>
<evidence type="ECO:0000259" key="14">
    <source>
        <dbReference type="PROSITE" id="PS51212"/>
    </source>
</evidence>
<dbReference type="GO" id="GO:0008094">
    <property type="term" value="F:ATP-dependent activity, acting on DNA"/>
    <property type="evidence" value="ECO:0000318"/>
    <property type="project" value="GO_Central"/>
</dbReference>
<feature type="domain" description="RING-type" evidence="12">
    <location>
        <begin position="1757"/>
        <end position="1809"/>
    </location>
</feature>
<dbReference type="Gene3D" id="3.40.50.300">
    <property type="entry name" value="P-loop containing nucleotide triphosphate hydrolases"/>
    <property type="match status" value="1"/>
</dbReference>
<dbReference type="PROSITE" id="PS50089">
    <property type="entry name" value="ZF_RING_2"/>
    <property type="match status" value="1"/>
</dbReference>
<dbReference type="GO" id="GO:0006281">
    <property type="term" value="P:DNA repair"/>
    <property type="evidence" value="ECO:0000318"/>
    <property type="project" value="GO_Central"/>
</dbReference>
<dbReference type="Gene3D" id="2.60.40.10">
    <property type="entry name" value="Immunoglobulins"/>
    <property type="match status" value="1"/>
</dbReference>
<evidence type="ECO:0000259" key="13">
    <source>
        <dbReference type="PROSITE" id="PS51194"/>
    </source>
</evidence>
<keyword evidence="5" id="KW-0378">Hydrolase</keyword>
<dbReference type="InterPro" id="IPR013783">
    <property type="entry name" value="Ig-like_fold"/>
</dbReference>
<dbReference type="STRING" id="665079.A7ENF0"/>
<dbReference type="SMART" id="SM00487">
    <property type="entry name" value="DEXDc"/>
    <property type="match status" value="1"/>
</dbReference>
<dbReference type="Pfam" id="PF01822">
    <property type="entry name" value="WSC"/>
    <property type="match status" value="3"/>
</dbReference>
<evidence type="ECO:0000256" key="7">
    <source>
        <dbReference type="ARBA" id="ARBA00022833"/>
    </source>
</evidence>
<protein>
    <recommendedName>
        <fullName evidence="17">WSC domain-containing protein</fullName>
    </recommendedName>
</protein>
<dbReference type="SUPFAM" id="SSF52540">
    <property type="entry name" value="P-loop containing nucleoside triphosphate hydrolases"/>
    <property type="match status" value="2"/>
</dbReference>
<dbReference type="GO" id="GO:0005634">
    <property type="term" value="C:nucleus"/>
    <property type="evidence" value="ECO:0000318"/>
    <property type="project" value="GO_Central"/>
</dbReference>
<dbReference type="InterPro" id="IPR017907">
    <property type="entry name" value="Znf_RING_CS"/>
</dbReference>
<feature type="domain" description="WSC" evidence="14">
    <location>
        <begin position="982"/>
        <end position="1076"/>
    </location>
</feature>
<keyword evidence="6" id="KW-0347">Helicase</keyword>
<evidence type="ECO:0000256" key="11">
    <source>
        <dbReference type="SAM" id="SignalP"/>
    </source>
</evidence>
<feature type="chain" id="PRO_5002705736" description="WSC domain-containing protein" evidence="11">
    <location>
        <begin position="24"/>
        <end position="2003"/>
    </location>
</feature>
<evidence type="ECO:0000256" key="5">
    <source>
        <dbReference type="ARBA" id="ARBA00022801"/>
    </source>
</evidence>
<sequence>MLFSPPYIFVLLAEIFVNVLVHGLSSTDEYRDADLQQTGYLQVHTPFLQSDIGCTGTPIIDPATDIAYFFAKTYIPNYRVPGNTGTANGVYYFHAVNISTLLDVFPPILIDGAIADNAPQKYFIGGVILQRPSLTQVGSVVYGSFGGHCDLFNYTGLVMGIDINKAKIITNWAVESGPLVPQTNVLLQGGGGGEGGIWMSGMGLATDGARIFLVTGNGGAHQNQGTPASGSSGCQTLGEATINLALDNTGVISVSDYFQPYDYQNMDAGDQDFGSGGIVLLDRTVFKGTGVDKMAVTAGKNGKIYILNANNLGGYKLGPGQTDNILQTIVTNAAVFGACGSYPLEGGFIYCTPVGLATSVYQLTFTSSGIPQFSKIGQTNEISAGRVGVGIPTITSFNNQIGTAILWMTDPDAGLRAWYAVPQNGVLQKIKIPQIGGANKFQRPAFGNGRVYTTDSNGVLYCLGAPVNLPLNCTSPVDFGVVALGSKSVQNISCTAIIAITSINGATVGNGYFSVNNSTLPTGPLNAGATFIFPVTWDLTNVQVGATANTSFGNVSPGIKSTPLTILTTNAVAGYATLYPISLTGTEVSSKPFLAIAPTTVDYGGIIITSTSNINPQSAIFTISNKGLMSMTITGYAYTADELDDNPVFINSTVINGTWDLGFGYFTAVGLPAIGSQVAPSSQLSIQSSFDPTNGTGSYNSYWQVWSDGGSVNIILEGIASTAPITNFSISNGEGGWLPQANLFMDFGKVAPGSSSSQQIRICNVGGSSLEISKSKPPNGVFHISDPTELHESQQIAVNDCAYGTVIFSANVEEYNKPDLLLNNTWTLNTDDVNWGVHVVEITGTVISKKVGPINSTTGQTIYNYLGCFQESTTGPRLLPNQGYTPNVTVNDNDMCQEACYGLAQYSFAGTEYTSQCWCGNTPPPLAAQDVTDALCNFACPGDPNDACGGTGYISVFYNPTEYVAGTDPALYGPKTVSSVGNYNYLGCYSEGTNGRALAGSSPQAPPTGFTIELCAAGCKGFTYFGMECYCGATINAGSVLQASTIPAVNGCDMLCAGNASEYCGGSSRLNMYQLNGTVSTPTPAPTGPITVTNLTGWSYLGCYNESTTGRALSGLENPIPGVNNSVEACSAACAAWNYFGVEYGDECYCGNAINTGSTLQVVEKSLEVYLVKYEMHLFGNVIEYEQAKRLRSSEAFEAKVSLSKVFGFNGTAQTPIKAEDSELEEIDAVVWTPYPRSKSTEKGLGQTEVKAEDSELEEIDATVWSSSRAGSAAQTPRKRPRSHSVSVSVSGVKLEGNDVQLKIESSDSSSSDERRSVSKRRKSFWGKSIPFDRRVPHRTTSPEFRHAAELMDQTKSARTPTPDDKNPHNGETEYERDLENSDFSDIEDDETMPSVAPGPLPSQKRRTLEKSVKTSEEWYARYHRKKVKFQKRRNHRTFANDGAASKIHNFLNHDPITAHKEKPAEEQITNIEASSKRDYFDQVLRNIRTDGRMHNCRGDNTALKIAGEGFGRVNVRYRNENTWCLKGVKTALYHHQLLCASWMLGREYDPDGPSGGFNCDVMGLGKTLEMLATIVGSPRPEGAEISEIGPTLIVVPSSIQSAQWVSEIGKHLADRGLNVILYAKSQKLSKNTLIKSDLVVTSYDQMRMSSPFPPPWWLLDLAKKLKVKSCTLDGRQSIEDWIDDNREQCGEVLHKINWYRVVLDEAVTCLQQPIGQTIVSSSDSIHRESLSYRATNKDSGHHGPLIGNEVIDVHICEICNQEADDPRQVRNYRKDRNGEKSCDHIFCEICIEVSINAQVARTDNIECPANGCGRKFNPDRMISLDSWSTGPEEDTGMKKGRDRVGFLPRLSQGEMKSNDQAHILREFETNPKFTILIIGLKVGGVGLNLAFANRAIMVDLWWNAATESQANGRIFRIGQEKETNFARFMMRESVDIRLLRMQVEKSIVIVGTLESKTELTYAEALSFLGEVQWTNDSRLKIIDDHEKLEEWLDDWLNKQKKV</sequence>
<dbReference type="SMART" id="SM00490">
    <property type="entry name" value="HELICc"/>
    <property type="match status" value="1"/>
</dbReference>
<name>A7ENF0_SCLS1</name>
<comment type="similarity">
    <text evidence="1">Belongs to the SNF2/RAD54 helicase family.</text>
</comment>
<dbReference type="InterPro" id="IPR014001">
    <property type="entry name" value="Helicase_ATP-bd"/>
</dbReference>
<dbReference type="PROSITE" id="PS00518">
    <property type="entry name" value="ZF_RING_1"/>
    <property type="match status" value="1"/>
</dbReference>
<dbReference type="KEGG" id="ssl:SS1G_06849"/>
<dbReference type="GO" id="GO:0004386">
    <property type="term" value="F:helicase activity"/>
    <property type="evidence" value="ECO:0007669"/>
    <property type="project" value="UniProtKB-KW"/>
</dbReference>
<dbReference type="InterPro" id="IPR013083">
    <property type="entry name" value="Znf_RING/FYVE/PHD"/>
</dbReference>
<dbReference type="Pfam" id="PF00176">
    <property type="entry name" value="SNF2-rel_dom"/>
    <property type="match status" value="1"/>
</dbReference>
<keyword evidence="7" id="KW-0862">Zinc</keyword>
<accession>A7ENF0</accession>
<dbReference type="SUPFAM" id="SSF57850">
    <property type="entry name" value="RING/U-box"/>
    <property type="match status" value="1"/>
</dbReference>
<dbReference type="RefSeq" id="XP_001592608.1">
    <property type="nucleotide sequence ID" value="XM_001592558.1"/>
</dbReference>
<dbReference type="GO" id="GO:0016787">
    <property type="term" value="F:hydrolase activity"/>
    <property type="evidence" value="ECO:0007669"/>
    <property type="project" value="UniProtKB-KW"/>
</dbReference>
<dbReference type="CDD" id="cd18793">
    <property type="entry name" value="SF2_C_SNF"/>
    <property type="match status" value="1"/>
</dbReference>
<feature type="compositionally biased region" description="Polar residues" evidence="10">
    <location>
        <begin position="1264"/>
        <end position="1275"/>
    </location>
</feature>
<dbReference type="Pfam" id="PF00271">
    <property type="entry name" value="Helicase_C"/>
    <property type="match status" value="1"/>
</dbReference>
<evidence type="ECO:0000256" key="3">
    <source>
        <dbReference type="ARBA" id="ARBA00022741"/>
    </source>
</evidence>
<keyword evidence="3" id="KW-0547">Nucleotide-binding</keyword>
<evidence type="ECO:0000256" key="2">
    <source>
        <dbReference type="ARBA" id="ARBA00022723"/>
    </source>
</evidence>
<dbReference type="InterPro" id="IPR050628">
    <property type="entry name" value="SNF2_RAD54_helicase_TF"/>
</dbReference>
<organism evidence="15 16">
    <name type="scientific">Sclerotinia sclerotiorum (strain ATCC 18683 / 1980 / Ss-1)</name>
    <name type="common">White mold</name>
    <name type="synonym">Whetzelinia sclerotiorum</name>
    <dbReference type="NCBI Taxonomy" id="665079"/>
    <lineage>
        <taxon>Eukaryota</taxon>
        <taxon>Fungi</taxon>
        <taxon>Dikarya</taxon>
        <taxon>Ascomycota</taxon>
        <taxon>Pezizomycotina</taxon>
        <taxon>Leotiomycetes</taxon>
        <taxon>Helotiales</taxon>
        <taxon>Sclerotiniaceae</taxon>
        <taxon>Sclerotinia</taxon>
    </lineage>
</organism>
<evidence type="ECO:0000256" key="4">
    <source>
        <dbReference type="ARBA" id="ARBA00022771"/>
    </source>
</evidence>
<keyword evidence="8" id="KW-0067">ATP-binding</keyword>
<dbReference type="InterPro" id="IPR000330">
    <property type="entry name" value="SNF2_N"/>
</dbReference>
<dbReference type="GeneID" id="5488565"/>
<keyword evidence="11" id="KW-0732">Signal</keyword>
<dbReference type="InterPro" id="IPR049730">
    <property type="entry name" value="SNF2/RAD54-like_C"/>
</dbReference>
<dbReference type="GO" id="GO:0008270">
    <property type="term" value="F:zinc ion binding"/>
    <property type="evidence" value="ECO:0007669"/>
    <property type="project" value="UniProtKB-KW"/>
</dbReference>
<evidence type="ECO:0000313" key="16">
    <source>
        <dbReference type="Proteomes" id="UP000001312"/>
    </source>
</evidence>
<evidence type="ECO:0000256" key="10">
    <source>
        <dbReference type="SAM" id="MobiDB-lite"/>
    </source>
</evidence>
<dbReference type="InterPro" id="IPR027417">
    <property type="entry name" value="P-loop_NTPase"/>
</dbReference>
<dbReference type="PANTHER" id="PTHR45626">
    <property type="entry name" value="TRANSCRIPTION TERMINATION FACTOR 2-RELATED"/>
    <property type="match status" value="1"/>
</dbReference>
<feature type="compositionally biased region" description="Low complexity" evidence="10">
    <location>
        <begin position="1284"/>
        <end position="1293"/>
    </location>
</feature>
<dbReference type="InterPro" id="IPR002889">
    <property type="entry name" value="WSC_carb-bd"/>
</dbReference>